<name>A0A4R6UJV1_9GAMM</name>
<dbReference type="AlphaFoldDB" id="A0A4R6UJV1"/>
<dbReference type="RefSeq" id="WP_133591318.1">
    <property type="nucleotide sequence ID" value="NZ_CP037953.1"/>
</dbReference>
<reference evidence="2 3" key="1">
    <citation type="submission" date="2019-03" db="EMBL/GenBank/DDBJ databases">
        <title>Genomic Encyclopedia of Type Strains, Phase IV (KMG-IV): sequencing the most valuable type-strain genomes for metagenomic binning, comparative biology and taxonomic classification.</title>
        <authorList>
            <person name="Goeker M."/>
        </authorList>
    </citation>
    <scope>NUCLEOTIDE SEQUENCE [LARGE SCALE GENOMIC DNA]</scope>
    <source>
        <strain evidence="2 3">DSM 103792</strain>
    </source>
</reference>
<sequence>MPFENKEQTALEMFKHYSGIRFLLLPLFFTSMGAIVYAYWTIGNATTPDAALQTAVAIGGGLMSLIFTGYEVHLSKTLLTVSTLLPDDVKELKHREWFGPVTCLTLLLYFSPGIFWAWRISAHL</sequence>
<feature type="transmembrane region" description="Helical" evidence="1">
    <location>
        <begin position="52"/>
        <end position="70"/>
    </location>
</feature>
<dbReference type="EMBL" id="SNYM01000011">
    <property type="protein sequence ID" value="TDQ47121.1"/>
    <property type="molecule type" value="Genomic_DNA"/>
</dbReference>
<proteinExistence type="predicted"/>
<keyword evidence="1" id="KW-0472">Membrane</keyword>
<evidence type="ECO:0000313" key="2">
    <source>
        <dbReference type="EMBL" id="TDQ47121.1"/>
    </source>
</evidence>
<feature type="transmembrane region" description="Helical" evidence="1">
    <location>
        <begin position="20"/>
        <end position="40"/>
    </location>
</feature>
<keyword evidence="3" id="KW-1185">Reference proteome</keyword>
<dbReference type="Proteomes" id="UP000295375">
    <property type="component" value="Unassembled WGS sequence"/>
</dbReference>
<keyword evidence="1" id="KW-1133">Transmembrane helix</keyword>
<evidence type="ECO:0000313" key="3">
    <source>
        <dbReference type="Proteomes" id="UP000295375"/>
    </source>
</evidence>
<gene>
    <name evidence="2" type="ORF">EV696_11149</name>
</gene>
<protein>
    <submittedName>
        <fullName evidence="2">Uncharacterized protein</fullName>
    </submittedName>
</protein>
<accession>A0A4R6UJV1</accession>
<feature type="transmembrane region" description="Helical" evidence="1">
    <location>
        <begin position="97"/>
        <end position="118"/>
    </location>
</feature>
<keyword evidence="1" id="KW-0812">Transmembrane</keyword>
<evidence type="ECO:0000256" key="1">
    <source>
        <dbReference type="SAM" id="Phobius"/>
    </source>
</evidence>
<comment type="caution">
    <text evidence="2">The sequence shown here is derived from an EMBL/GenBank/DDBJ whole genome shotgun (WGS) entry which is preliminary data.</text>
</comment>
<organism evidence="2 3">
    <name type="scientific">Permianibacter aggregans</name>
    <dbReference type="NCBI Taxonomy" id="1510150"/>
    <lineage>
        <taxon>Bacteria</taxon>
        <taxon>Pseudomonadati</taxon>
        <taxon>Pseudomonadota</taxon>
        <taxon>Gammaproteobacteria</taxon>
        <taxon>Pseudomonadales</taxon>
        <taxon>Pseudomonadaceae</taxon>
        <taxon>Permianibacter</taxon>
    </lineage>
</organism>